<dbReference type="GO" id="GO:0020037">
    <property type="term" value="F:heme binding"/>
    <property type="evidence" value="ECO:0007669"/>
    <property type="project" value="TreeGrafter"/>
</dbReference>
<evidence type="ECO:0000256" key="7">
    <source>
        <dbReference type="ARBA" id="ARBA00022723"/>
    </source>
</evidence>
<dbReference type="GO" id="GO:0005886">
    <property type="term" value="C:plasma membrane"/>
    <property type="evidence" value="ECO:0007669"/>
    <property type="project" value="UniProtKB-SubCell"/>
</dbReference>
<feature type="transmembrane region" description="Helical" evidence="13">
    <location>
        <begin position="71"/>
        <end position="91"/>
    </location>
</feature>
<evidence type="ECO:0000256" key="3">
    <source>
        <dbReference type="ARBA" id="ARBA00022448"/>
    </source>
</evidence>
<evidence type="ECO:0000256" key="2">
    <source>
        <dbReference type="ARBA" id="ARBA00004651"/>
    </source>
</evidence>
<reference evidence="15 16" key="1">
    <citation type="submission" date="2019-09" db="EMBL/GenBank/DDBJ databases">
        <title>Hydrogenophaga aromatica sp. nov., isolated from a para-xylene-degrading enrichment culture.</title>
        <authorList>
            <person name="Tancsics A."/>
            <person name="Banerjee S."/>
        </authorList>
    </citation>
    <scope>NUCLEOTIDE SEQUENCE [LARGE SCALE GENOMIC DNA]</scope>
    <source>
        <strain evidence="15 16">D2P1</strain>
    </source>
</reference>
<dbReference type="InterPro" id="IPR016174">
    <property type="entry name" value="Di-haem_cyt_TM"/>
</dbReference>
<dbReference type="Pfam" id="PF01292">
    <property type="entry name" value="Ni_hydr_CYTB"/>
    <property type="match status" value="1"/>
</dbReference>
<gene>
    <name evidence="15" type="ORF">F3K02_13830</name>
</gene>
<name>A0A7Y8GYG6_9BURK</name>
<feature type="transmembrane region" description="Helical" evidence="13">
    <location>
        <begin position="159"/>
        <end position="182"/>
    </location>
</feature>
<sequence length="197" mass="21201">MLCYQDPALAGGGGAKIGHRNPGTHTMNRFRYATSQIAVHWLAAALIVFLLVTGTFVLAEMPNTADKTGNFRMHMILGALAAVLVVVRVLLRRVKPRPPAVVAEKWAHLGHMGLNVLVLLLAMSGVALSLQSGVLAAVLGSAPLPESLDGWTLRKVHGLLTRLLMALVAVHVLAALYHQWVVKDGLLLRMRPGKHQA</sequence>
<evidence type="ECO:0000313" key="16">
    <source>
        <dbReference type="Proteomes" id="UP000545507"/>
    </source>
</evidence>
<feature type="transmembrane region" description="Helical" evidence="13">
    <location>
        <begin position="112"/>
        <end position="139"/>
    </location>
</feature>
<organism evidence="15 16">
    <name type="scientific">Hydrogenophaga aromaticivorans</name>
    <dbReference type="NCBI Taxonomy" id="2610898"/>
    <lineage>
        <taxon>Bacteria</taxon>
        <taxon>Pseudomonadati</taxon>
        <taxon>Pseudomonadota</taxon>
        <taxon>Betaproteobacteria</taxon>
        <taxon>Burkholderiales</taxon>
        <taxon>Comamonadaceae</taxon>
        <taxon>Hydrogenophaga</taxon>
    </lineage>
</organism>
<evidence type="ECO:0000256" key="6">
    <source>
        <dbReference type="ARBA" id="ARBA00022692"/>
    </source>
</evidence>
<feature type="domain" description="Cytochrome b561 bacterial/Ni-hydrogenase" evidence="14">
    <location>
        <begin position="31"/>
        <end position="193"/>
    </location>
</feature>
<evidence type="ECO:0000256" key="8">
    <source>
        <dbReference type="ARBA" id="ARBA00022982"/>
    </source>
</evidence>
<keyword evidence="8" id="KW-0249">Electron transport</keyword>
<evidence type="ECO:0000256" key="11">
    <source>
        <dbReference type="ARBA" id="ARBA00023136"/>
    </source>
</evidence>
<dbReference type="AlphaFoldDB" id="A0A7Y8GYG6"/>
<comment type="caution">
    <text evidence="15">The sequence shown here is derived from an EMBL/GenBank/DDBJ whole genome shotgun (WGS) entry which is preliminary data.</text>
</comment>
<evidence type="ECO:0000313" key="15">
    <source>
        <dbReference type="EMBL" id="NWF46322.1"/>
    </source>
</evidence>
<dbReference type="SUPFAM" id="SSF81342">
    <property type="entry name" value="Transmembrane di-heme cytochromes"/>
    <property type="match status" value="1"/>
</dbReference>
<dbReference type="Proteomes" id="UP000545507">
    <property type="component" value="Unassembled WGS sequence"/>
</dbReference>
<dbReference type="EMBL" id="VYGV01000012">
    <property type="protein sequence ID" value="NWF46322.1"/>
    <property type="molecule type" value="Genomic_DNA"/>
</dbReference>
<dbReference type="InterPro" id="IPR052168">
    <property type="entry name" value="Cytochrome_b561_oxidase"/>
</dbReference>
<proteinExistence type="inferred from homology"/>
<keyword evidence="16" id="KW-1185">Reference proteome</keyword>
<evidence type="ECO:0000256" key="1">
    <source>
        <dbReference type="ARBA" id="ARBA00001970"/>
    </source>
</evidence>
<evidence type="ECO:0000256" key="9">
    <source>
        <dbReference type="ARBA" id="ARBA00022989"/>
    </source>
</evidence>
<dbReference type="PANTHER" id="PTHR30529">
    <property type="entry name" value="CYTOCHROME B561"/>
    <property type="match status" value="1"/>
</dbReference>
<keyword evidence="10" id="KW-0408">Iron</keyword>
<keyword evidence="5" id="KW-0349">Heme</keyword>
<keyword evidence="4" id="KW-1003">Cell membrane</keyword>
<keyword evidence="6 13" id="KW-0812">Transmembrane</keyword>
<protein>
    <submittedName>
        <fullName evidence="15">Cytochrome b</fullName>
    </submittedName>
</protein>
<comment type="cofactor">
    <cofactor evidence="1">
        <name>heme b</name>
        <dbReference type="ChEBI" id="CHEBI:60344"/>
    </cofactor>
</comment>
<evidence type="ECO:0000256" key="10">
    <source>
        <dbReference type="ARBA" id="ARBA00023004"/>
    </source>
</evidence>
<evidence type="ECO:0000256" key="12">
    <source>
        <dbReference type="ARBA" id="ARBA00037975"/>
    </source>
</evidence>
<evidence type="ECO:0000256" key="13">
    <source>
        <dbReference type="SAM" id="Phobius"/>
    </source>
</evidence>
<dbReference type="GO" id="GO:0046872">
    <property type="term" value="F:metal ion binding"/>
    <property type="evidence" value="ECO:0007669"/>
    <property type="project" value="UniProtKB-KW"/>
</dbReference>
<dbReference type="RefSeq" id="WP_177136216.1">
    <property type="nucleotide sequence ID" value="NZ_VYGV01000012.1"/>
</dbReference>
<keyword evidence="3" id="KW-0813">Transport</keyword>
<dbReference type="PANTHER" id="PTHR30529:SF7">
    <property type="entry name" value="CYTOCHROME B561 BACTERIAL_NI-HYDROGENASE DOMAIN-CONTAINING PROTEIN"/>
    <property type="match status" value="1"/>
</dbReference>
<dbReference type="GO" id="GO:0009055">
    <property type="term" value="F:electron transfer activity"/>
    <property type="evidence" value="ECO:0007669"/>
    <property type="project" value="InterPro"/>
</dbReference>
<dbReference type="Gene3D" id="1.20.950.20">
    <property type="entry name" value="Transmembrane di-heme cytochromes, Chain C"/>
    <property type="match status" value="1"/>
</dbReference>
<comment type="subcellular location">
    <subcellularLocation>
        <location evidence="2">Cell membrane</location>
        <topology evidence="2">Multi-pass membrane protein</topology>
    </subcellularLocation>
</comment>
<dbReference type="InterPro" id="IPR011577">
    <property type="entry name" value="Cyt_b561_bac/Ni-Hgenase"/>
</dbReference>
<evidence type="ECO:0000259" key="14">
    <source>
        <dbReference type="Pfam" id="PF01292"/>
    </source>
</evidence>
<evidence type="ECO:0000256" key="5">
    <source>
        <dbReference type="ARBA" id="ARBA00022617"/>
    </source>
</evidence>
<keyword evidence="7" id="KW-0479">Metal-binding</keyword>
<evidence type="ECO:0000256" key="4">
    <source>
        <dbReference type="ARBA" id="ARBA00022475"/>
    </source>
</evidence>
<dbReference type="GO" id="GO:0022904">
    <property type="term" value="P:respiratory electron transport chain"/>
    <property type="evidence" value="ECO:0007669"/>
    <property type="project" value="InterPro"/>
</dbReference>
<feature type="transmembrane region" description="Helical" evidence="13">
    <location>
        <begin position="37"/>
        <end position="59"/>
    </location>
</feature>
<keyword evidence="11 13" id="KW-0472">Membrane</keyword>
<comment type="similarity">
    <text evidence="12">Belongs to the cytochrome b561 family.</text>
</comment>
<keyword evidence="9 13" id="KW-1133">Transmembrane helix</keyword>
<accession>A0A7Y8GYG6</accession>